<proteinExistence type="predicted"/>
<evidence type="ECO:0000313" key="2">
    <source>
        <dbReference type="Proteomes" id="UP000824120"/>
    </source>
</evidence>
<evidence type="ECO:0000313" key="1">
    <source>
        <dbReference type="EMBL" id="KAG5598470.1"/>
    </source>
</evidence>
<dbReference type="AlphaFoldDB" id="A0A9J5YHI5"/>
<comment type="caution">
    <text evidence="1">The sequence shown here is derived from an EMBL/GenBank/DDBJ whole genome shotgun (WGS) entry which is preliminary data.</text>
</comment>
<protein>
    <submittedName>
        <fullName evidence="1">Uncharacterized protein</fullName>
    </submittedName>
</protein>
<sequence>MISYLDRNSIKTQVFYKKIRLRNGHQAGFINYEATDGVQEEFRWGFIGVCGPHNNPERELLWYELAPVRDLWNDWWVVGDNFNVCRYKSEKYNGSIRSSAMNNFSEFILNLGIIDLLGSGVKTLGKPLE</sequence>
<gene>
    <name evidence="1" type="ORF">H5410_029840</name>
</gene>
<reference evidence="1 2" key="1">
    <citation type="submission" date="2020-09" db="EMBL/GenBank/DDBJ databases">
        <title>De no assembly of potato wild relative species, Solanum commersonii.</title>
        <authorList>
            <person name="Cho K."/>
        </authorList>
    </citation>
    <scope>NUCLEOTIDE SEQUENCE [LARGE SCALE GENOMIC DNA]</scope>
    <source>
        <strain evidence="1">LZ3.2</strain>
        <tissue evidence="1">Leaf</tissue>
    </source>
</reference>
<dbReference type="Gene3D" id="3.60.10.10">
    <property type="entry name" value="Endonuclease/exonuclease/phosphatase"/>
    <property type="match status" value="1"/>
</dbReference>
<name>A0A9J5YHI5_SOLCO</name>
<dbReference type="Proteomes" id="UP000824120">
    <property type="component" value="Chromosome 6"/>
</dbReference>
<accession>A0A9J5YHI5</accession>
<dbReference type="InterPro" id="IPR036691">
    <property type="entry name" value="Endo/exonu/phosph_ase_sf"/>
</dbReference>
<dbReference type="EMBL" id="JACXVP010000006">
    <property type="protein sequence ID" value="KAG5598470.1"/>
    <property type="molecule type" value="Genomic_DNA"/>
</dbReference>
<organism evidence="1 2">
    <name type="scientific">Solanum commersonii</name>
    <name type="common">Commerson's wild potato</name>
    <name type="synonym">Commerson's nightshade</name>
    <dbReference type="NCBI Taxonomy" id="4109"/>
    <lineage>
        <taxon>Eukaryota</taxon>
        <taxon>Viridiplantae</taxon>
        <taxon>Streptophyta</taxon>
        <taxon>Embryophyta</taxon>
        <taxon>Tracheophyta</taxon>
        <taxon>Spermatophyta</taxon>
        <taxon>Magnoliopsida</taxon>
        <taxon>eudicotyledons</taxon>
        <taxon>Gunneridae</taxon>
        <taxon>Pentapetalae</taxon>
        <taxon>asterids</taxon>
        <taxon>lamiids</taxon>
        <taxon>Solanales</taxon>
        <taxon>Solanaceae</taxon>
        <taxon>Solanoideae</taxon>
        <taxon>Solaneae</taxon>
        <taxon>Solanum</taxon>
    </lineage>
</organism>
<keyword evidence="2" id="KW-1185">Reference proteome</keyword>